<dbReference type="InterPro" id="IPR022893">
    <property type="entry name" value="Shikimate_DH_fam"/>
</dbReference>
<comment type="similarity">
    <text evidence="8">Belongs to the shikimate dehydrogenase family.</text>
</comment>
<dbReference type="HAMAP" id="MF_00222">
    <property type="entry name" value="Shikimate_DH_AroE"/>
    <property type="match status" value="1"/>
</dbReference>
<dbReference type="Pfam" id="PF01488">
    <property type="entry name" value="Shikimate_DH"/>
    <property type="match status" value="1"/>
</dbReference>
<feature type="binding site" evidence="8">
    <location>
        <position position="245"/>
    </location>
    <ligand>
        <name>shikimate</name>
        <dbReference type="ChEBI" id="CHEBI:36208"/>
    </ligand>
</feature>
<keyword evidence="4 8" id="KW-0521">NADP</keyword>
<dbReference type="Gene3D" id="3.40.50.10860">
    <property type="entry name" value="Leucine Dehydrogenase, chain A, domain 1"/>
    <property type="match status" value="1"/>
</dbReference>
<dbReference type="SUPFAM" id="SSF53223">
    <property type="entry name" value="Aminoacid dehydrogenase-like, N-terminal domain"/>
    <property type="match status" value="1"/>
</dbReference>
<dbReference type="PANTHER" id="PTHR21089:SF1">
    <property type="entry name" value="BIFUNCTIONAL 3-DEHYDROQUINATE DEHYDRATASE_SHIKIMATE DEHYDROGENASE, CHLOROPLASTIC"/>
    <property type="match status" value="1"/>
</dbReference>
<evidence type="ECO:0000259" key="10">
    <source>
        <dbReference type="Pfam" id="PF08501"/>
    </source>
</evidence>
<evidence type="ECO:0000256" key="4">
    <source>
        <dbReference type="ARBA" id="ARBA00022857"/>
    </source>
</evidence>
<keyword evidence="13" id="KW-1185">Reference proteome</keyword>
<feature type="binding site" evidence="8">
    <location>
        <position position="87"/>
    </location>
    <ligand>
        <name>shikimate</name>
        <dbReference type="ChEBI" id="CHEBI:36208"/>
    </ligand>
</feature>
<feature type="binding site" evidence="8">
    <location>
        <begin position="127"/>
        <end position="131"/>
    </location>
    <ligand>
        <name>NADP(+)</name>
        <dbReference type="ChEBI" id="CHEBI:58349"/>
    </ligand>
</feature>
<dbReference type="InterPro" id="IPR006151">
    <property type="entry name" value="Shikm_DH/Glu-tRNA_Rdtase"/>
</dbReference>
<comment type="pathway">
    <text evidence="1 8">Metabolic intermediate biosynthesis; chorismate biosynthesis; chorismate from D-erythrose 4-phosphate and phosphoenolpyruvate: step 4/7.</text>
</comment>
<dbReference type="InterPro" id="IPR011342">
    <property type="entry name" value="Shikimate_DH"/>
</dbReference>
<evidence type="ECO:0000256" key="1">
    <source>
        <dbReference type="ARBA" id="ARBA00004871"/>
    </source>
</evidence>
<dbReference type="Pfam" id="PF08501">
    <property type="entry name" value="Shikimate_dh_N"/>
    <property type="match status" value="1"/>
</dbReference>
<feature type="binding site" evidence="8">
    <location>
        <position position="238"/>
    </location>
    <ligand>
        <name>NADP(+)</name>
        <dbReference type="ChEBI" id="CHEBI:58349"/>
    </ligand>
</feature>
<dbReference type="EMBL" id="JANQAO010000001">
    <property type="protein sequence ID" value="MDM5147222.1"/>
    <property type="molecule type" value="Genomic_DNA"/>
</dbReference>
<evidence type="ECO:0000256" key="7">
    <source>
        <dbReference type="ARBA" id="ARBA00049442"/>
    </source>
</evidence>
<dbReference type="InterPro" id="IPR036291">
    <property type="entry name" value="NAD(P)-bd_dom_sf"/>
</dbReference>
<evidence type="ECO:0000256" key="2">
    <source>
        <dbReference type="ARBA" id="ARBA00012962"/>
    </source>
</evidence>
<feature type="domain" description="SDH C-terminal" evidence="11">
    <location>
        <begin position="238"/>
        <end position="267"/>
    </location>
</feature>
<dbReference type="NCBIfam" id="NF001310">
    <property type="entry name" value="PRK00258.1-2"/>
    <property type="match status" value="1"/>
</dbReference>
<dbReference type="NCBIfam" id="TIGR00507">
    <property type="entry name" value="aroE"/>
    <property type="match status" value="1"/>
</dbReference>
<comment type="catalytic activity">
    <reaction evidence="7 8">
        <text>shikimate + NADP(+) = 3-dehydroshikimate + NADPH + H(+)</text>
        <dbReference type="Rhea" id="RHEA:17737"/>
        <dbReference type="ChEBI" id="CHEBI:15378"/>
        <dbReference type="ChEBI" id="CHEBI:16630"/>
        <dbReference type="ChEBI" id="CHEBI:36208"/>
        <dbReference type="ChEBI" id="CHEBI:57783"/>
        <dbReference type="ChEBI" id="CHEBI:58349"/>
        <dbReference type="EC" id="1.1.1.25"/>
    </reaction>
</comment>
<evidence type="ECO:0000259" key="9">
    <source>
        <dbReference type="Pfam" id="PF01488"/>
    </source>
</evidence>
<feature type="domain" description="Shikimate dehydrogenase substrate binding N-terminal" evidence="10">
    <location>
        <begin position="7"/>
        <end position="89"/>
    </location>
</feature>
<dbReference type="Pfam" id="PF18317">
    <property type="entry name" value="SDH_C"/>
    <property type="match status" value="1"/>
</dbReference>
<keyword evidence="6 8" id="KW-0057">Aromatic amino acid biosynthesis</keyword>
<reference evidence="12" key="2">
    <citation type="journal article" date="2023" name="Microbiome">
        <title>Synthase-selected sorting approach identifies a beta-lactone synthase in a nudibranch symbiotic bacterium.</title>
        <authorList>
            <person name="Dzunkova M."/>
            <person name="La Clair J.J."/>
            <person name="Tyml T."/>
            <person name="Doud D."/>
            <person name="Schulz F."/>
            <person name="Piquer-Esteban S."/>
            <person name="Porcel Sanchis D."/>
            <person name="Osborn A."/>
            <person name="Robinson D."/>
            <person name="Louie K.B."/>
            <person name="Bowen B.P."/>
            <person name="Bowers R.M."/>
            <person name="Lee J."/>
            <person name="Arnau V."/>
            <person name="Diaz-Villanueva W."/>
            <person name="Stepanauskas R."/>
            <person name="Gosliner T."/>
            <person name="Date S.V."/>
            <person name="Northen T.R."/>
            <person name="Cheng J.F."/>
            <person name="Burkart M.D."/>
            <person name="Woyke T."/>
        </authorList>
    </citation>
    <scope>NUCLEOTIDE SEQUENCE</scope>
    <source>
        <strain evidence="12">Df01</strain>
    </source>
</reference>
<feature type="binding site" evidence="8">
    <location>
        <begin position="15"/>
        <end position="17"/>
    </location>
    <ligand>
        <name>shikimate</name>
        <dbReference type="ChEBI" id="CHEBI:36208"/>
    </ligand>
</feature>
<protein>
    <recommendedName>
        <fullName evidence="2 8">Shikimate dehydrogenase (NADP(+))</fullName>
        <shortName evidence="8">SDH</shortName>
        <ecNumber evidence="2 8">1.1.1.25</ecNumber>
    </recommendedName>
</protein>
<evidence type="ECO:0000256" key="5">
    <source>
        <dbReference type="ARBA" id="ARBA00023002"/>
    </source>
</evidence>
<keyword evidence="3 8" id="KW-0028">Amino-acid biosynthesis</keyword>
<organism evidence="12 13">
    <name type="scientific">Candidatus Doriopsillibacter californiensis</name>
    <dbReference type="NCBI Taxonomy" id="2970740"/>
    <lineage>
        <taxon>Bacteria</taxon>
        <taxon>Pseudomonadati</taxon>
        <taxon>Pseudomonadota</taxon>
        <taxon>Gammaproteobacteria</taxon>
        <taxon>Candidatus Tethybacterales</taxon>
        <taxon>Candidatus Persebacteraceae</taxon>
        <taxon>Candidatus Doriopsillibacter</taxon>
    </lineage>
</organism>
<dbReference type="PANTHER" id="PTHR21089">
    <property type="entry name" value="SHIKIMATE DEHYDROGENASE"/>
    <property type="match status" value="1"/>
</dbReference>
<feature type="binding site" evidence="8">
    <location>
        <position position="102"/>
    </location>
    <ligand>
        <name>shikimate</name>
        <dbReference type="ChEBI" id="CHEBI:36208"/>
    </ligand>
</feature>
<gene>
    <name evidence="8 12" type="primary">aroE</name>
    <name evidence="12" type="ORF">NQX30_02380</name>
</gene>
<evidence type="ECO:0000256" key="6">
    <source>
        <dbReference type="ARBA" id="ARBA00023141"/>
    </source>
</evidence>
<sequence>MSRRYAVVGHPVRHSKSPWIHAHFAECTQRDIVYAAYAPPLSGFDEFARNFFAAGGCGLNITVPFKQEALAFASSASAFSKRAQAANVLAARNSGIVAYNTDGAGLVRDITHNLRVAIADKRLLLIGAGGAARAVALALAEKNPANLCIAARNTKRAVALAETVGEHSTISVRGIALADCDEPFDIVINATSAALSGEKLPLSSAVFAGAELAYDLSYGKAAKTFLRVANQAICCVDGAGMLAEQAAFSFAIWEGVMPMTADVIRQVKGN</sequence>
<dbReference type="EC" id="1.1.1.25" evidence="2 8"/>
<feature type="binding site" evidence="8">
    <location>
        <position position="62"/>
    </location>
    <ligand>
        <name>shikimate</name>
        <dbReference type="ChEBI" id="CHEBI:36208"/>
    </ligand>
</feature>
<feature type="binding site" evidence="8">
    <location>
        <position position="216"/>
    </location>
    <ligand>
        <name>NADP(+)</name>
        <dbReference type="ChEBI" id="CHEBI:58349"/>
    </ligand>
</feature>
<comment type="caution">
    <text evidence="8">Lacks conserved residue(s) required for the propagation of feature annotation.</text>
</comment>
<evidence type="ECO:0000256" key="3">
    <source>
        <dbReference type="ARBA" id="ARBA00022605"/>
    </source>
</evidence>
<accession>A0ABT7QKI1</accession>
<evidence type="ECO:0000259" key="11">
    <source>
        <dbReference type="Pfam" id="PF18317"/>
    </source>
</evidence>
<keyword evidence="5 8" id="KW-0560">Oxidoreductase</keyword>
<evidence type="ECO:0000313" key="13">
    <source>
        <dbReference type="Proteomes" id="UP001168167"/>
    </source>
</evidence>
<dbReference type="GO" id="GO:0004764">
    <property type="term" value="F:shikimate 3-dehydrogenase (NADP+) activity"/>
    <property type="evidence" value="ECO:0007669"/>
    <property type="project" value="UniProtKB-EC"/>
</dbReference>
<proteinExistence type="inferred from homology"/>
<dbReference type="InterPro" id="IPR046346">
    <property type="entry name" value="Aminoacid_DH-like_N_sf"/>
</dbReference>
<dbReference type="SUPFAM" id="SSF51735">
    <property type="entry name" value="NAD(P)-binding Rossmann-fold domains"/>
    <property type="match status" value="1"/>
</dbReference>
<dbReference type="InterPro" id="IPR013708">
    <property type="entry name" value="Shikimate_DH-bd_N"/>
</dbReference>
<dbReference type="InterPro" id="IPR041121">
    <property type="entry name" value="SDH_C"/>
</dbReference>
<dbReference type="Proteomes" id="UP001168167">
    <property type="component" value="Unassembled WGS sequence"/>
</dbReference>
<name>A0ABT7QKI1_9GAMM</name>
<comment type="subunit">
    <text evidence="8">Homodimer.</text>
</comment>
<dbReference type="Gene3D" id="3.40.50.720">
    <property type="entry name" value="NAD(P)-binding Rossmann-like Domain"/>
    <property type="match status" value="1"/>
</dbReference>
<evidence type="ECO:0000256" key="8">
    <source>
        <dbReference type="HAMAP-Rule" id="MF_00222"/>
    </source>
</evidence>
<feature type="active site" description="Proton acceptor" evidence="8">
    <location>
        <position position="66"/>
    </location>
</feature>
<comment type="function">
    <text evidence="8">Involved in the biosynthesis of the chorismate, which leads to the biosynthesis of aromatic amino acids. Catalyzes the reversible NADPH linked reduction of 3-dehydroshikimate (DHSA) to yield shikimate (SA).</text>
</comment>
<feature type="domain" description="Quinate/shikimate 5-dehydrogenase/glutamyl-tRNA reductase" evidence="9">
    <location>
        <begin position="117"/>
        <end position="194"/>
    </location>
</feature>
<comment type="caution">
    <text evidence="12">The sequence shown here is derived from an EMBL/GenBank/DDBJ whole genome shotgun (WGS) entry which is preliminary data.</text>
</comment>
<feature type="binding site" evidence="8">
    <location>
        <position position="218"/>
    </location>
    <ligand>
        <name>shikimate</name>
        <dbReference type="ChEBI" id="CHEBI:36208"/>
    </ligand>
</feature>
<evidence type="ECO:0000313" key="12">
    <source>
        <dbReference type="EMBL" id="MDM5147222.1"/>
    </source>
</evidence>
<reference evidence="12" key="1">
    <citation type="submission" date="2022-08" db="EMBL/GenBank/DDBJ databases">
        <authorList>
            <person name="Dzunkova M."/>
            <person name="La Clair J."/>
            <person name="Tyml T."/>
            <person name="Doud D."/>
            <person name="Schulz F."/>
            <person name="Piquer S."/>
            <person name="Porcel Sanchis D."/>
            <person name="Osborn A."/>
            <person name="Robinson D."/>
            <person name="Louie K.B."/>
            <person name="Bowen B.P."/>
            <person name="Bowers R."/>
            <person name="Lee J."/>
            <person name="Arnau Llombart V."/>
            <person name="Diaz Villanueva W."/>
            <person name="Gosliner T."/>
            <person name="Northen T."/>
            <person name="Cheng J.-F."/>
            <person name="Burkart M.D."/>
            <person name="Woyke T."/>
        </authorList>
    </citation>
    <scope>NUCLEOTIDE SEQUENCE</scope>
    <source>
        <strain evidence="12">Df01</strain>
    </source>
</reference>